<feature type="region of interest" description="Disordered" evidence="4">
    <location>
        <begin position="185"/>
        <end position="213"/>
    </location>
</feature>
<evidence type="ECO:0000256" key="1">
    <source>
        <dbReference type="ARBA" id="ARBA00022741"/>
    </source>
</evidence>
<evidence type="ECO:0000313" key="6">
    <source>
        <dbReference type="EMBL" id="KAF4630283.1"/>
    </source>
</evidence>
<dbReference type="InterPro" id="IPR049730">
    <property type="entry name" value="SNF2/RAD54-like_C"/>
</dbReference>
<protein>
    <recommendedName>
        <fullName evidence="5">Helicase C-terminal domain-containing protein</fullName>
    </recommendedName>
</protein>
<feature type="domain" description="Helicase C-terminal" evidence="5">
    <location>
        <begin position="901"/>
        <end position="1061"/>
    </location>
</feature>
<dbReference type="Pfam" id="PF00271">
    <property type="entry name" value="Helicase_C"/>
    <property type="match status" value="1"/>
</dbReference>
<dbReference type="SMART" id="SM00490">
    <property type="entry name" value="HELICc"/>
    <property type="match status" value="1"/>
</dbReference>
<dbReference type="GO" id="GO:0005524">
    <property type="term" value="F:ATP binding"/>
    <property type="evidence" value="ECO:0007669"/>
    <property type="project" value="InterPro"/>
</dbReference>
<keyword evidence="7" id="KW-1185">Reference proteome</keyword>
<dbReference type="PROSITE" id="PS51194">
    <property type="entry name" value="HELICASE_CTER"/>
    <property type="match status" value="1"/>
</dbReference>
<name>A0A8H4W153_9HELO</name>
<gene>
    <name evidence="6" type="ORF">G7Y89_g7860</name>
</gene>
<dbReference type="InterPro" id="IPR027417">
    <property type="entry name" value="P-loop_NTPase"/>
</dbReference>
<reference evidence="6 7" key="1">
    <citation type="submission" date="2020-03" db="EMBL/GenBank/DDBJ databases">
        <title>Draft Genome Sequence of Cudoniella acicularis.</title>
        <authorList>
            <person name="Buettner E."/>
            <person name="Kellner H."/>
        </authorList>
    </citation>
    <scope>NUCLEOTIDE SEQUENCE [LARGE SCALE GENOMIC DNA]</scope>
    <source>
        <strain evidence="6 7">DSM 108380</strain>
    </source>
</reference>
<dbReference type="SUPFAM" id="SSF52540">
    <property type="entry name" value="P-loop containing nucleoside triphosphate hydrolases"/>
    <property type="match status" value="2"/>
</dbReference>
<evidence type="ECO:0000256" key="4">
    <source>
        <dbReference type="SAM" id="MobiDB-lite"/>
    </source>
</evidence>
<dbReference type="EMBL" id="JAAMPI010000567">
    <property type="protein sequence ID" value="KAF4630283.1"/>
    <property type="molecule type" value="Genomic_DNA"/>
</dbReference>
<dbReference type="Pfam" id="PF00176">
    <property type="entry name" value="SNF2-rel_dom"/>
    <property type="match status" value="1"/>
</dbReference>
<dbReference type="OrthoDB" id="4161342at2759"/>
<evidence type="ECO:0000313" key="7">
    <source>
        <dbReference type="Proteomes" id="UP000566819"/>
    </source>
</evidence>
<evidence type="ECO:0000259" key="5">
    <source>
        <dbReference type="PROSITE" id="PS51194"/>
    </source>
</evidence>
<dbReference type="GO" id="GO:0016787">
    <property type="term" value="F:hydrolase activity"/>
    <property type="evidence" value="ECO:0007669"/>
    <property type="project" value="UniProtKB-KW"/>
</dbReference>
<dbReference type="InterPro" id="IPR001650">
    <property type="entry name" value="Helicase_C-like"/>
</dbReference>
<keyword evidence="2" id="KW-0378">Hydrolase</keyword>
<proteinExistence type="predicted"/>
<comment type="caution">
    <text evidence="6">The sequence shown here is derived from an EMBL/GenBank/DDBJ whole genome shotgun (WGS) entry which is preliminary data.</text>
</comment>
<accession>A0A8H4W153</accession>
<keyword evidence="1" id="KW-0547">Nucleotide-binding</keyword>
<dbReference type="InterPro" id="IPR000330">
    <property type="entry name" value="SNF2_N"/>
</dbReference>
<organism evidence="6 7">
    <name type="scientific">Cudoniella acicularis</name>
    <dbReference type="NCBI Taxonomy" id="354080"/>
    <lineage>
        <taxon>Eukaryota</taxon>
        <taxon>Fungi</taxon>
        <taxon>Dikarya</taxon>
        <taxon>Ascomycota</taxon>
        <taxon>Pezizomycotina</taxon>
        <taxon>Leotiomycetes</taxon>
        <taxon>Helotiales</taxon>
        <taxon>Tricladiaceae</taxon>
        <taxon>Cudoniella</taxon>
    </lineage>
</organism>
<evidence type="ECO:0000256" key="2">
    <source>
        <dbReference type="ARBA" id="ARBA00022801"/>
    </source>
</evidence>
<dbReference type="Gene3D" id="3.40.50.300">
    <property type="entry name" value="P-loop containing nucleotide triphosphate hydrolases"/>
    <property type="match status" value="2"/>
</dbReference>
<dbReference type="CDD" id="cd18793">
    <property type="entry name" value="SF2_C_SNF"/>
    <property type="match status" value="1"/>
</dbReference>
<sequence>MGASSTSQDASRASSPTIHICHAQATRITMAMIMGWVIRLGDTTQPVRAFLYDYCEDREAFTAAEARGPDINYGAWFTSQVEARANMVHSREELVWWDHYDSQIRHLDNEGFVLAVNEAIALGQRNIPFLIRPRGSYAGKNELCSSAFTPNTHICVCSLVIGQARSERMHGAFPYVGSTQRTIAQPASSPSAKPPMPPGGHLSGLTNNNNIGGTKCPLPTKAPMTQILSGHYASRTPQDSTTVMSQRSYVSRSKTPIPRKLVSPRPTRYHMRTASLLAVGDVRPSKRNRVDQDGPPNVLKVNREVLTSPPALDKGQVARRCATICRGNGAAWTSPPKALTMDCGIGEGKMVDFGAFVPRDTSDPTLLTTLSRLLPDMGRSLQCEHMTRQLYDDACALWRHDPSLKAKDQLWKVPGVNRGVLPYQAVGVTWALLRISQVNGVFICDETGLGKTLELFLIFIFTIHINKCVVSYDRFRSGRDTTRKHLRPNEVGIQGRRAICPSQQYWSVPCPCANEITRKISLSLGPSLILVHDAAQLTQFRYEWEKWIDVKATCFDFPPELYILHGMHTERDIPGHILSRLRAQYLNGRSPGTYPSAASSHYIICTTARCYEPHVARAFRCDIDTGGPEKYKKVVPGIRWSTVHQDEAHKSYNTNTLNITILRDLRKWGAPRIVCWTATPWEATLKSVTNYVSCFWNEEWERDSQLREFGPSNLAQLERWYQYVACSRPREDSRNRIEIRQALMDKWGLFCKHFMLRRKSNTIWIWDNVPIMAKPHHYHKDVSLEMEPRDIIDAVYLHKDLVRGSGSDHAKGNGESLRFSVTSAMVGRLHANFPRVLKYHSRNNSTNGFRFTSKEITDNDWHQRLFHRENSPYNGGIAIDILSQSPKLNWLKHTFVPKVLRSRWFYNGQTSRGREYPAKAVILSNIPATARLLYEWFQLESIPCCYIAAYMSHENRRQIIDAFQDEKDGGNACFLISTASLIGTGTNLSRASYMVLIEPCWTAGDELQAFGRINRVSSTGTTQSYRLYIPGHEVEDRIRLRQQARGVVYKDTLEGPGARLQ</sequence>
<evidence type="ECO:0000256" key="3">
    <source>
        <dbReference type="ARBA" id="ARBA00022840"/>
    </source>
</evidence>
<keyword evidence="3" id="KW-0067">ATP-binding</keyword>
<dbReference type="PANTHER" id="PTHR10799">
    <property type="entry name" value="SNF2/RAD54 HELICASE FAMILY"/>
    <property type="match status" value="1"/>
</dbReference>
<dbReference type="Proteomes" id="UP000566819">
    <property type="component" value="Unassembled WGS sequence"/>
</dbReference>
<dbReference type="AlphaFoldDB" id="A0A8H4W153"/>